<gene>
    <name evidence="2" type="ORF">H9717_14360</name>
</gene>
<feature type="coiled-coil region" evidence="1">
    <location>
        <begin position="10"/>
        <end position="44"/>
    </location>
</feature>
<dbReference type="EMBL" id="DWYY01000165">
    <property type="protein sequence ID" value="HJA94270.1"/>
    <property type="molecule type" value="Genomic_DNA"/>
</dbReference>
<protein>
    <submittedName>
        <fullName evidence="2">DUF4368 domain-containing protein</fullName>
    </submittedName>
</protein>
<accession>A0A9D2I8G0</accession>
<comment type="caution">
    <text evidence="2">The sequence shown here is derived from an EMBL/GenBank/DDBJ whole genome shotgun (WGS) entry which is preliminary data.</text>
</comment>
<organism evidence="2 3">
    <name type="scientific">Candidatus Eisenbergiella merdipullorum</name>
    <dbReference type="NCBI Taxonomy" id="2838553"/>
    <lineage>
        <taxon>Bacteria</taxon>
        <taxon>Bacillati</taxon>
        <taxon>Bacillota</taxon>
        <taxon>Clostridia</taxon>
        <taxon>Lachnospirales</taxon>
        <taxon>Lachnospiraceae</taxon>
        <taxon>Eisenbergiella</taxon>
    </lineage>
</organism>
<reference evidence="2" key="2">
    <citation type="submission" date="2021-04" db="EMBL/GenBank/DDBJ databases">
        <authorList>
            <person name="Gilroy R."/>
        </authorList>
    </citation>
    <scope>NUCLEOTIDE SEQUENCE</scope>
    <source>
        <strain evidence="2">CHK179-7159</strain>
    </source>
</reference>
<name>A0A9D2I8G0_9FIRM</name>
<dbReference type="Proteomes" id="UP000886858">
    <property type="component" value="Unassembled WGS sequence"/>
</dbReference>
<proteinExistence type="predicted"/>
<reference evidence="2" key="1">
    <citation type="journal article" date="2021" name="PeerJ">
        <title>Extensive microbial diversity within the chicken gut microbiome revealed by metagenomics and culture.</title>
        <authorList>
            <person name="Gilroy R."/>
            <person name="Ravi A."/>
            <person name="Getino M."/>
            <person name="Pursley I."/>
            <person name="Horton D.L."/>
            <person name="Alikhan N.F."/>
            <person name="Baker D."/>
            <person name="Gharbi K."/>
            <person name="Hall N."/>
            <person name="Watson M."/>
            <person name="Adriaenssens E.M."/>
            <person name="Foster-Nyarko E."/>
            <person name="Jarju S."/>
            <person name="Secka A."/>
            <person name="Antonio M."/>
            <person name="Oren A."/>
            <person name="Chaudhuri R.R."/>
            <person name="La Ragione R."/>
            <person name="Hildebrand F."/>
            <person name="Pallen M.J."/>
        </authorList>
    </citation>
    <scope>NUCLEOTIDE SEQUENCE</scope>
    <source>
        <strain evidence="2">CHK179-7159</strain>
    </source>
</reference>
<sequence>EKYRDGRLSREEYISERNRVNFQLEEVQKQLKQIRMEREARENGETKLSEFSRLVQKYRYAETLTKELEQTFVEKVLVFDAEHIRITWKFEDVFAAVEAME</sequence>
<feature type="non-terminal residue" evidence="2">
    <location>
        <position position="1"/>
    </location>
</feature>
<evidence type="ECO:0000313" key="3">
    <source>
        <dbReference type="Proteomes" id="UP000886858"/>
    </source>
</evidence>
<dbReference type="AlphaFoldDB" id="A0A9D2I8G0"/>
<evidence type="ECO:0000313" key="2">
    <source>
        <dbReference type="EMBL" id="HJA94270.1"/>
    </source>
</evidence>
<evidence type="ECO:0000256" key="1">
    <source>
        <dbReference type="SAM" id="Coils"/>
    </source>
</evidence>
<keyword evidence="1" id="KW-0175">Coiled coil</keyword>